<keyword evidence="2" id="KW-0238">DNA-binding</keyword>
<sequence length="519" mass="57334">MDSLQLPPGFRFYPTDNELLNKYLKPKVMGKDLPCDIIAEKKLYGQNSNPWDVFDDLSTDWMIIDNLKTVYVFTPLTKIAAESTSRGGGGQGKKENYMKTAGCGNWHGETSRKPIMENDRVIGFKRLLVYQINDVDFRSRYGGVDSNRIGHWLMHEYVLCGYEDYALCRINLDMSKMTKIKNLCSNGDSRVCRTVKSKANEKTNATMSKPNKKKTAKVGKEPVANCGAKNENFYQKSLASTTGVLPNYDGGIMDKVLPLHGDVGSFRVGEKECTGFAFSGKEPVANCGAKDNDEQVVLSNESFYQENLASTTCVLPNYDWGIMDKVLPLHGDVGSFRVGEKECPGFAVSGKEPVANCGANDNDEQVVLNESFYQENLASTTCVLPNYDGGITDKVLPLHGDVGSFRVGEKECPGFAVSGKALTPEEAAEFLMNDSEDFENFGIEELSNFGSGCMDVTSFDMVSFFNDGSWSNMVELVEMKVANNNNNVETMPNMSCSKTLGKRKEFEAQGICSSKKLCM</sequence>
<organism evidence="7 8">
    <name type="scientific">Heracleum sosnowskyi</name>
    <dbReference type="NCBI Taxonomy" id="360622"/>
    <lineage>
        <taxon>Eukaryota</taxon>
        <taxon>Viridiplantae</taxon>
        <taxon>Streptophyta</taxon>
        <taxon>Embryophyta</taxon>
        <taxon>Tracheophyta</taxon>
        <taxon>Spermatophyta</taxon>
        <taxon>Magnoliopsida</taxon>
        <taxon>eudicotyledons</taxon>
        <taxon>Gunneridae</taxon>
        <taxon>Pentapetalae</taxon>
        <taxon>asterids</taxon>
        <taxon>campanulids</taxon>
        <taxon>Apiales</taxon>
        <taxon>Apiaceae</taxon>
        <taxon>Apioideae</taxon>
        <taxon>apioid superclade</taxon>
        <taxon>Tordylieae</taxon>
        <taxon>Tordyliinae</taxon>
        <taxon>Heracleum</taxon>
    </lineage>
</organism>
<dbReference type="Pfam" id="PF02365">
    <property type="entry name" value="NAM"/>
    <property type="match status" value="1"/>
</dbReference>
<keyword evidence="3" id="KW-0804">Transcription</keyword>
<name>A0AAD8HKW7_9APIA</name>
<feature type="domain" description="NAC" evidence="6">
    <location>
        <begin position="6"/>
        <end position="197"/>
    </location>
</feature>
<comment type="caution">
    <text evidence="7">The sequence shown here is derived from an EMBL/GenBank/DDBJ whole genome shotgun (WGS) entry which is preliminary data.</text>
</comment>
<dbReference type="EMBL" id="JAUIZM010000008">
    <property type="protein sequence ID" value="KAK1369069.1"/>
    <property type="molecule type" value="Genomic_DNA"/>
</dbReference>
<evidence type="ECO:0000256" key="4">
    <source>
        <dbReference type="ARBA" id="ARBA00023242"/>
    </source>
</evidence>
<dbReference type="PROSITE" id="PS51005">
    <property type="entry name" value="NAC"/>
    <property type="match status" value="1"/>
</dbReference>
<gene>
    <name evidence="7" type="ORF">POM88_035161</name>
</gene>
<dbReference type="Gene3D" id="2.170.150.80">
    <property type="entry name" value="NAC domain"/>
    <property type="match status" value="1"/>
</dbReference>
<evidence type="ECO:0000313" key="7">
    <source>
        <dbReference type="EMBL" id="KAK1369069.1"/>
    </source>
</evidence>
<evidence type="ECO:0000313" key="8">
    <source>
        <dbReference type="Proteomes" id="UP001237642"/>
    </source>
</evidence>
<evidence type="ECO:0000256" key="2">
    <source>
        <dbReference type="ARBA" id="ARBA00023125"/>
    </source>
</evidence>
<feature type="region of interest" description="Disordered" evidence="5">
    <location>
        <begin position="200"/>
        <end position="220"/>
    </location>
</feature>
<dbReference type="InterPro" id="IPR036093">
    <property type="entry name" value="NAC_dom_sf"/>
</dbReference>
<reference evidence="7" key="1">
    <citation type="submission" date="2023-02" db="EMBL/GenBank/DDBJ databases">
        <title>Genome of toxic invasive species Heracleum sosnowskyi carries increased number of genes despite the absence of recent whole-genome duplications.</title>
        <authorList>
            <person name="Schelkunov M."/>
            <person name="Shtratnikova V."/>
            <person name="Makarenko M."/>
            <person name="Klepikova A."/>
            <person name="Omelchenko D."/>
            <person name="Novikova G."/>
            <person name="Obukhova E."/>
            <person name="Bogdanov V."/>
            <person name="Penin A."/>
            <person name="Logacheva M."/>
        </authorList>
    </citation>
    <scope>NUCLEOTIDE SEQUENCE</scope>
    <source>
        <strain evidence="7">Hsosn_3</strain>
        <tissue evidence="7">Leaf</tissue>
    </source>
</reference>
<dbReference type="PANTHER" id="PTHR31719">
    <property type="entry name" value="NAC TRANSCRIPTION FACTOR 56"/>
    <property type="match status" value="1"/>
</dbReference>
<dbReference type="PANTHER" id="PTHR31719:SF164">
    <property type="entry name" value="NAC DOMAIN-CONTAINING PROTEIN"/>
    <property type="match status" value="1"/>
</dbReference>
<dbReference type="GO" id="GO:0003677">
    <property type="term" value="F:DNA binding"/>
    <property type="evidence" value="ECO:0007669"/>
    <property type="project" value="UniProtKB-KW"/>
</dbReference>
<evidence type="ECO:0000256" key="1">
    <source>
        <dbReference type="ARBA" id="ARBA00023015"/>
    </source>
</evidence>
<keyword evidence="4" id="KW-0539">Nucleus</keyword>
<reference evidence="7" key="2">
    <citation type="submission" date="2023-05" db="EMBL/GenBank/DDBJ databases">
        <authorList>
            <person name="Schelkunov M.I."/>
        </authorList>
    </citation>
    <scope>NUCLEOTIDE SEQUENCE</scope>
    <source>
        <strain evidence="7">Hsosn_3</strain>
        <tissue evidence="7">Leaf</tissue>
    </source>
</reference>
<accession>A0AAD8HKW7</accession>
<keyword evidence="8" id="KW-1185">Reference proteome</keyword>
<dbReference type="InterPro" id="IPR003441">
    <property type="entry name" value="NAC-dom"/>
</dbReference>
<dbReference type="GO" id="GO:0048731">
    <property type="term" value="P:system development"/>
    <property type="evidence" value="ECO:0007669"/>
    <property type="project" value="TreeGrafter"/>
</dbReference>
<dbReference type="GO" id="GO:0006355">
    <property type="term" value="P:regulation of DNA-templated transcription"/>
    <property type="evidence" value="ECO:0007669"/>
    <property type="project" value="InterPro"/>
</dbReference>
<evidence type="ECO:0000256" key="5">
    <source>
        <dbReference type="SAM" id="MobiDB-lite"/>
    </source>
</evidence>
<protein>
    <recommendedName>
        <fullName evidence="6">NAC domain-containing protein</fullName>
    </recommendedName>
</protein>
<dbReference type="Proteomes" id="UP001237642">
    <property type="component" value="Unassembled WGS sequence"/>
</dbReference>
<proteinExistence type="predicted"/>
<dbReference type="SUPFAM" id="SSF101941">
    <property type="entry name" value="NAC domain"/>
    <property type="match status" value="1"/>
</dbReference>
<evidence type="ECO:0000256" key="3">
    <source>
        <dbReference type="ARBA" id="ARBA00023163"/>
    </source>
</evidence>
<keyword evidence="1" id="KW-0805">Transcription regulation</keyword>
<evidence type="ECO:0000259" key="6">
    <source>
        <dbReference type="PROSITE" id="PS51005"/>
    </source>
</evidence>
<dbReference type="AlphaFoldDB" id="A0AAD8HKW7"/>